<protein>
    <submittedName>
        <fullName evidence="2">Uncharacterized protein</fullName>
    </submittedName>
</protein>
<feature type="transmembrane region" description="Helical" evidence="1">
    <location>
        <begin position="348"/>
        <end position="369"/>
    </location>
</feature>
<dbReference type="EMBL" id="VXIT01000009">
    <property type="protein sequence ID" value="KAA6410220.1"/>
    <property type="molecule type" value="Genomic_DNA"/>
</dbReference>
<dbReference type="OrthoDB" id="2896006at2759"/>
<keyword evidence="1" id="KW-0472">Membrane</keyword>
<feature type="transmembrane region" description="Helical" evidence="1">
    <location>
        <begin position="265"/>
        <end position="285"/>
    </location>
</feature>
<feature type="transmembrane region" description="Helical" evidence="1">
    <location>
        <begin position="175"/>
        <end position="196"/>
    </location>
</feature>
<comment type="caution">
    <text evidence="2">The sequence shown here is derived from an EMBL/GenBank/DDBJ whole genome shotgun (WGS) entry which is preliminary data.</text>
</comment>
<proteinExistence type="predicted"/>
<evidence type="ECO:0000313" key="2">
    <source>
        <dbReference type="EMBL" id="KAA6410220.1"/>
    </source>
</evidence>
<feature type="transmembrane region" description="Helical" evidence="1">
    <location>
        <begin position="147"/>
        <end position="169"/>
    </location>
</feature>
<keyword evidence="1" id="KW-1133">Transmembrane helix</keyword>
<evidence type="ECO:0000313" key="3">
    <source>
        <dbReference type="Proteomes" id="UP000324767"/>
    </source>
</evidence>
<gene>
    <name evidence="2" type="ORF">FRX48_05641</name>
</gene>
<evidence type="ECO:0000256" key="1">
    <source>
        <dbReference type="SAM" id="Phobius"/>
    </source>
</evidence>
<name>A0A5M8PMR0_9LECA</name>
<reference evidence="2 3" key="1">
    <citation type="submission" date="2019-09" db="EMBL/GenBank/DDBJ databases">
        <title>The hologenome of the rock-dwelling lichen Lasallia pustulata.</title>
        <authorList>
            <person name="Greshake Tzovaras B."/>
            <person name="Segers F."/>
            <person name="Bicker A."/>
            <person name="Dal Grande F."/>
            <person name="Otte J."/>
            <person name="Hankeln T."/>
            <person name="Schmitt I."/>
            <person name="Ebersberger I."/>
        </authorList>
    </citation>
    <scope>NUCLEOTIDE SEQUENCE [LARGE SCALE GENOMIC DNA]</scope>
    <source>
        <strain evidence="2">A1-1</strain>
    </source>
</reference>
<dbReference type="AlphaFoldDB" id="A0A5M8PMR0"/>
<feature type="transmembrane region" description="Helical" evidence="1">
    <location>
        <begin position="36"/>
        <end position="54"/>
    </location>
</feature>
<sequence length="396" mass="43934">MFHTAVVNHLVRRTYEETTAEWTAAPFDNDVKTFRLSTWALAMLSVTGLLYFLVMTGIEYTYGTVVATLAMVEAPTSVAIIKAEVADSEDPDAALLTPVEKASEKTPLAEAEFLVIKAQPITASFRTTIRHLVAHGGRRSLLRGAKAALAFHFMHFATTRFIMFIFGRQRSLEPLAAWVAAIVLSRVNMTWTHVVISENSPKRWWLRLPSIQSARKTVPAMALWATAHQLTVLMPSILFQNFGLTRYIEDPESWGQLPGEGRIEVMNRMLLVCAVGLAVEVLILLPAKVTLKRVQASQLPEEYEGIVPFDRTFGGRVVAESAGGKGVLGLLEAWRSFDWAARIRLVKIYLKTGAIQVAVSVLFLGLVYGELRLIMGNALDKMVATYAEQINSQSRT</sequence>
<keyword evidence="1" id="KW-0812">Transmembrane</keyword>
<organism evidence="2 3">
    <name type="scientific">Lasallia pustulata</name>
    <dbReference type="NCBI Taxonomy" id="136370"/>
    <lineage>
        <taxon>Eukaryota</taxon>
        <taxon>Fungi</taxon>
        <taxon>Dikarya</taxon>
        <taxon>Ascomycota</taxon>
        <taxon>Pezizomycotina</taxon>
        <taxon>Lecanoromycetes</taxon>
        <taxon>OSLEUM clade</taxon>
        <taxon>Umbilicariomycetidae</taxon>
        <taxon>Umbilicariales</taxon>
        <taxon>Umbilicariaceae</taxon>
        <taxon>Lasallia</taxon>
    </lineage>
</organism>
<accession>A0A5M8PMR0</accession>
<dbReference type="Proteomes" id="UP000324767">
    <property type="component" value="Unassembled WGS sequence"/>
</dbReference>